<dbReference type="Pfam" id="PF00046">
    <property type="entry name" value="Homeodomain"/>
    <property type="match status" value="3"/>
</dbReference>
<dbReference type="EMBL" id="VXBQ01002346">
    <property type="protein sequence ID" value="NXO62877.1"/>
    <property type="molecule type" value="Genomic_DNA"/>
</dbReference>
<feature type="region of interest" description="Disordered" evidence="19">
    <location>
        <begin position="607"/>
        <end position="635"/>
    </location>
</feature>
<evidence type="ECO:0000256" key="19">
    <source>
        <dbReference type="SAM" id="MobiDB-lite"/>
    </source>
</evidence>
<dbReference type="InterPro" id="IPR041057">
    <property type="entry name" value="ZHX_Znf_C2H2"/>
</dbReference>
<keyword evidence="12 17" id="KW-0238">DNA-binding</keyword>
<evidence type="ECO:0000256" key="7">
    <source>
        <dbReference type="ARBA" id="ARBA00022737"/>
    </source>
</evidence>
<keyword evidence="13 17" id="KW-0371">Homeobox</keyword>
<keyword evidence="5" id="KW-0597">Phosphoprotein</keyword>
<keyword evidence="9" id="KW-0862">Zinc</keyword>
<keyword evidence="4" id="KW-1017">Isopeptide bond</keyword>
<dbReference type="SUPFAM" id="SSF57667">
    <property type="entry name" value="beta-beta-alpha zinc fingers"/>
    <property type="match status" value="2"/>
</dbReference>
<keyword evidence="7" id="KW-0677">Repeat</keyword>
<feature type="domain" description="Homeobox" evidence="20">
    <location>
        <begin position="469"/>
        <end position="523"/>
    </location>
</feature>
<evidence type="ECO:0000256" key="3">
    <source>
        <dbReference type="ARBA" id="ARBA00022491"/>
    </source>
</evidence>
<dbReference type="SMART" id="SM00355">
    <property type="entry name" value="ZnF_C2H2"/>
    <property type="match status" value="2"/>
</dbReference>
<sequence>MASKRKSTTPCMVLANEQDPDLEMVSDLEEGPPVLTPADNPTAESVTSDEDVHEFVDSDNKKNTNKVEGGYECKYCTFQTPDLNMFTFHVDSEHPNVVLNSSYVCLECNFLTKRYDALSEHNLKHHPGEENFKLTMVKRNNQTIFEQTVNDLTFDGSFVREENAGQADSSEVPSSGISISKTPIMKMMKNKTEAKRIAVFHNVVDDIPGEEKGTENEPNSEEVVENPPPTVSESKPSHSVVCSAADVAGAVVTPAPVLQPGVAQVITAVTAPQNSNLIPKVLIPVNSIPAYNTALDNNPLLLNTYNKFPYPTMSEITVLSSQAKYTEEQIKIWFSAQRLKHGVSWTPEEVEEARRKQFNGTVHTVPQTITVIPAHISAASNGLPSILQTCQIVGQPGLVLTQVAGTNTLPVTAPIALTVAGVPNQTQLQKSQIHSAQPIAETKQVAAIPAPQPIKNESTLMNPDSFGIRAKKTKEQLAELKVSYLKNQFPQDSEIVRLMKITGLTKGEIKKWFSDTRYNQRNSKNNHGLHLNSDSCKKSPEQLHMLKSSFVRTQWPSPQEYNKLAEETGLPRSEIVSWFGDTRYAWKNGGLKWYYYYQSASANSLNGQGFARKRGRGRPKGRGRGRPRGRPRGSKRLNCWDRGVSVIKFKTGTAILKDYYMKHKFLNEQDLDELVAKSHMGYEQVREWFGERQRRLELGIELFDENEEEDEMLDDQEDEEETDDSDTWEPPRHVKRKLSKTD</sequence>
<dbReference type="FunFam" id="1.10.10.60:FF:000235">
    <property type="entry name" value="Zinc fingers and homeoboxes protein 1"/>
    <property type="match status" value="1"/>
</dbReference>
<keyword evidence="10" id="KW-0832">Ubl conjugation</keyword>
<dbReference type="InterPro" id="IPR013087">
    <property type="entry name" value="Znf_C2H2_type"/>
</dbReference>
<dbReference type="SUPFAM" id="SSF46689">
    <property type="entry name" value="Homeodomain-like"/>
    <property type="match status" value="4"/>
</dbReference>
<evidence type="ECO:0000256" key="6">
    <source>
        <dbReference type="ARBA" id="ARBA00022723"/>
    </source>
</evidence>
<protein>
    <recommendedName>
        <fullName evidence="16">Zinc fingers and homeoboxes protein 1</fullName>
    </recommendedName>
</protein>
<feature type="domain" description="Homeobox" evidence="20">
    <location>
        <begin position="301"/>
        <end position="344"/>
    </location>
</feature>
<dbReference type="GO" id="GO:0005634">
    <property type="term" value="C:nucleus"/>
    <property type="evidence" value="ECO:0007669"/>
    <property type="project" value="UniProtKB-SubCell"/>
</dbReference>
<evidence type="ECO:0000256" key="16">
    <source>
        <dbReference type="ARBA" id="ARBA00040117"/>
    </source>
</evidence>
<keyword evidence="6" id="KW-0479">Metal-binding</keyword>
<comment type="similarity">
    <text evidence="2">Belongs to the ZHX family.</text>
</comment>
<dbReference type="FunFam" id="1.10.10.60:FF:000133">
    <property type="entry name" value="zinc fingers and homeoboxes protein 3"/>
    <property type="match status" value="1"/>
</dbReference>
<keyword evidence="22" id="KW-1185">Reference proteome</keyword>
<feature type="DNA-binding region" description="Homeobox" evidence="17">
    <location>
        <begin position="471"/>
        <end position="524"/>
    </location>
</feature>
<dbReference type="Gene3D" id="3.30.160.60">
    <property type="entry name" value="Classic Zinc Finger"/>
    <property type="match status" value="1"/>
</dbReference>
<evidence type="ECO:0000256" key="10">
    <source>
        <dbReference type="ARBA" id="ARBA00022843"/>
    </source>
</evidence>
<feature type="compositionally biased region" description="Acidic residues" evidence="19">
    <location>
        <begin position="702"/>
        <end position="727"/>
    </location>
</feature>
<evidence type="ECO:0000313" key="21">
    <source>
        <dbReference type="EMBL" id="NXO62877.1"/>
    </source>
</evidence>
<dbReference type="AlphaFoldDB" id="A0A7L1TQX2"/>
<feature type="domain" description="Homeobox" evidence="20">
    <location>
        <begin position="539"/>
        <end position="589"/>
    </location>
</feature>
<evidence type="ECO:0000313" key="22">
    <source>
        <dbReference type="Proteomes" id="UP000579685"/>
    </source>
</evidence>
<evidence type="ECO:0000256" key="15">
    <source>
        <dbReference type="ARBA" id="ARBA00023242"/>
    </source>
</evidence>
<dbReference type="PANTHER" id="PTHR15467:SF4">
    <property type="entry name" value="ZINC FINGERS AND HOMEOBOXES PROTEIN 1"/>
    <property type="match status" value="1"/>
</dbReference>
<dbReference type="InterPro" id="IPR036236">
    <property type="entry name" value="Znf_C2H2_sf"/>
</dbReference>
<dbReference type="FunFam" id="1.10.10.60:FF:000237">
    <property type="entry name" value="zinc fingers and homeoboxes protein 1"/>
    <property type="match status" value="1"/>
</dbReference>
<reference evidence="21 22" key="1">
    <citation type="submission" date="2019-09" db="EMBL/GenBank/DDBJ databases">
        <title>Bird 10,000 Genomes (B10K) Project - Family phase.</title>
        <authorList>
            <person name="Zhang G."/>
        </authorList>
    </citation>
    <scope>NUCLEOTIDE SEQUENCE [LARGE SCALE GENOMIC DNA]</scope>
    <source>
        <strain evidence="21">B10K-DU-002-32</strain>
        <tissue evidence="21">Muscle</tissue>
    </source>
</reference>
<dbReference type="PANTHER" id="PTHR15467">
    <property type="entry name" value="ZINC-FINGERS AND HOMEOBOXES RELATED"/>
    <property type="match status" value="1"/>
</dbReference>
<gene>
    <name evidence="21" type="primary">Zhx1</name>
    <name evidence="21" type="ORF">PHANIT_R08168</name>
</gene>
<dbReference type="Gene3D" id="1.10.10.60">
    <property type="entry name" value="Homeodomain-like"/>
    <property type="match status" value="4"/>
</dbReference>
<evidence type="ECO:0000256" key="4">
    <source>
        <dbReference type="ARBA" id="ARBA00022499"/>
    </source>
</evidence>
<evidence type="ECO:0000256" key="17">
    <source>
        <dbReference type="PROSITE-ProRule" id="PRU00108"/>
    </source>
</evidence>
<feature type="region of interest" description="Disordered" evidence="19">
    <location>
        <begin position="207"/>
        <end position="236"/>
    </location>
</feature>
<dbReference type="PROSITE" id="PS50071">
    <property type="entry name" value="HOMEOBOX_2"/>
    <property type="match status" value="3"/>
</dbReference>
<evidence type="ECO:0000256" key="2">
    <source>
        <dbReference type="ARBA" id="ARBA00007440"/>
    </source>
</evidence>
<feature type="DNA-binding region" description="Homeobox" evidence="17">
    <location>
        <begin position="541"/>
        <end position="590"/>
    </location>
</feature>
<dbReference type="GO" id="GO:0008270">
    <property type="term" value="F:zinc ion binding"/>
    <property type="evidence" value="ECO:0007669"/>
    <property type="project" value="UniProtKB-KW"/>
</dbReference>
<dbReference type="InterPro" id="IPR001356">
    <property type="entry name" value="HD"/>
</dbReference>
<dbReference type="SMART" id="SM00389">
    <property type="entry name" value="HOX"/>
    <property type="match status" value="4"/>
</dbReference>
<dbReference type="GO" id="GO:0000981">
    <property type="term" value="F:DNA-binding transcription factor activity, RNA polymerase II-specific"/>
    <property type="evidence" value="ECO:0007669"/>
    <property type="project" value="TreeGrafter"/>
</dbReference>
<dbReference type="Pfam" id="PF11569">
    <property type="entry name" value="Homez"/>
    <property type="match status" value="1"/>
</dbReference>
<name>A0A7L1TQX2_PHANI</name>
<evidence type="ECO:0000256" key="5">
    <source>
        <dbReference type="ARBA" id="ARBA00022553"/>
    </source>
</evidence>
<dbReference type="Proteomes" id="UP000579685">
    <property type="component" value="Unassembled WGS sequence"/>
</dbReference>
<keyword evidence="15 17" id="KW-0539">Nucleus</keyword>
<organism evidence="21 22">
    <name type="scientific">Phainopepla nitens</name>
    <name type="common">Phainopepla</name>
    <dbReference type="NCBI Taxonomy" id="161653"/>
    <lineage>
        <taxon>Eukaryota</taxon>
        <taxon>Metazoa</taxon>
        <taxon>Chordata</taxon>
        <taxon>Craniata</taxon>
        <taxon>Vertebrata</taxon>
        <taxon>Euteleostomi</taxon>
        <taxon>Archelosauria</taxon>
        <taxon>Archosauria</taxon>
        <taxon>Dinosauria</taxon>
        <taxon>Saurischia</taxon>
        <taxon>Theropoda</taxon>
        <taxon>Coelurosauria</taxon>
        <taxon>Aves</taxon>
        <taxon>Neognathae</taxon>
        <taxon>Neoaves</taxon>
        <taxon>Telluraves</taxon>
        <taxon>Australaves</taxon>
        <taxon>Passeriformes</taxon>
        <taxon>Bombycillidae</taxon>
        <taxon>Phainopepla</taxon>
    </lineage>
</organism>
<evidence type="ECO:0000259" key="20">
    <source>
        <dbReference type="PROSITE" id="PS50071"/>
    </source>
</evidence>
<dbReference type="FunFam" id="1.10.10.60:FF:000240">
    <property type="entry name" value="Zinc fingers and homeoboxes protein 1"/>
    <property type="match status" value="1"/>
</dbReference>
<evidence type="ECO:0000256" key="11">
    <source>
        <dbReference type="ARBA" id="ARBA00023015"/>
    </source>
</evidence>
<dbReference type="InterPro" id="IPR024578">
    <property type="entry name" value="Homez_homeobox_dom"/>
</dbReference>
<keyword evidence="14" id="KW-0804">Transcription</keyword>
<feature type="region of interest" description="Disordered" evidence="19">
    <location>
        <begin position="702"/>
        <end position="742"/>
    </location>
</feature>
<keyword evidence="11" id="KW-0805">Transcription regulation</keyword>
<evidence type="ECO:0000256" key="12">
    <source>
        <dbReference type="ARBA" id="ARBA00023125"/>
    </source>
</evidence>
<evidence type="ECO:0000256" key="9">
    <source>
        <dbReference type="ARBA" id="ARBA00022833"/>
    </source>
</evidence>
<dbReference type="InterPro" id="IPR009057">
    <property type="entry name" value="Homeodomain-like_sf"/>
</dbReference>
<comment type="subcellular location">
    <subcellularLocation>
        <location evidence="1 17 18">Nucleus</location>
    </subcellularLocation>
</comment>
<feature type="DNA-binding region" description="Homeobox" evidence="17">
    <location>
        <begin position="303"/>
        <end position="345"/>
    </location>
</feature>
<feature type="non-terminal residue" evidence="21">
    <location>
        <position position="742"/>
    </location>
</feature>
<proteinExistence type="inferred from homology"/>
<feature type="compositionally biased region" description="Basic residues" evidence="19">
    <location>
        <begin position="611"/>
        <end position="635"/>
    </location>
</feature>
<dbReference type="Pfam" id="PF18387">
    <property type="entry name" value="zf_C2H2_ZHX"/>
    <property type="match status" value="1"/>
</dbReference>
<accession>A0A7L1TQX2</accession>
<dbReference type="FunFam" id="3.30.160.60:FF:000296">
    <property type="entry name" value="Zinc fingers and homeoboxes protein 1"/>
    <property type="match status" value="1"/>
</dbReference>
<feature type="non-terminal residue" evidence="21">
    <location>
        <position position="1"/>
    </location>
</feature>
<feature type="region of interest" description="Disordered" evidence="19">
    <location>
        <begin position="27"/>
        <end position="50"/>
    </location>
</feature>
<keyword evidence="3" id="KW-0678">Repressor</keyword>
<keyword evidence="8" id="KW-0863">Zinc-finger</keyword>
<dbReference type="GO" id="GO:0003677">
    <property type="term" value="F:DNA binding"/>
    <property type="evidence" value="ECO:0007669"/>
    <property type="project" value="UniProtKB-UniRule"/>
</dbReference>
<evidence type="ECO:0000256" key="13">
    <source>
        <dbReference type="ARBA" id="ARBA00023155"/>
    </source>
</evidence>
<dbReference type="CDD" id="cd00086">
    <property type="entry name" value="homeodomain"/>
    <property type="match status" value="4"/>
</dbReference>
<evidence type="ECO:0000256" key="1">
    <source>
        <dbReference type="ARBA" id="ARBA00004123"/>
    </source>
</evidence>
<feature type="compositionally biased region" description="Basic residues" evidence="19">
    <location>
        <begin position="733"/>
        <end position="742"/>
    </location>
</feature>
<evidence type="ECO:0000256" key="18">
    <source>
        <dbReference type="RuleBase" id="RU000682"/>
    </source>
</evidence>
<evidence type="ECO:0000256" key="14">
    <source>
        <dbReference type="ARBA" id="ARBA00023163"/>
    </source>
</evidence>
<evidence type="ECO:0000256" key="8">
    <source>
        <dbReference type="ARBA" id="ARBA00022771"/>
    </source>
</evidence>
<comment type="caution">
    <text evidence="21">The sequence shown here is derived from an EMBL/GenBank/DDBJ whole genome shotgun (WGS) entry which is preliminary data.</text>
</comment>